<dbReference type="CDD" id="cd06223">
    <property type="entry name" value="PRTases_typeI"/>
    <property type="match status" value="1"/>
</dbReference>
<dbReference type="Pfam" id="PF00156">
    <property type="entry name" value="Pribosyltran"/>
    <property type="match status" value="1"/>
</dbReference>
<reference evidence="3" key="1">
    <citation type="journal article" date="2011" name="MBio">
        <title>Novel metabolic attributes of the genus Cyanothece, comprising a group of unicellular nitrogen-fixing Cyanobacteria.</title>
        <authorList>
            <person name="Bandyopadhyay A."/>
            <person name="Elvitigala T."/>
            <person name="Welsh E."/>
            <person name="Stockel J."/>
            <person name="Liberton M."/>
            <person name="Min H."/>
            <person name="Sherman L.A."/>
            <person name="Pakrasi H.B."/>
        </authorList>
    </citation>
    <scope>NUCLEOTIDE SEQUENCE [LARGE SCALE GENOMIC DNA]</scope>
    <source>
        <strain evidence="3">PCC 7822</strain>
    </source>
</reference>
<keyword evidence="2" id="KW-0328">Glycosyltransferase</keyword>
<dbReference type="Gene3D" id="3.40.50.2020">
    <property type="match status" value="1"/>
</dbReference>
<protein>
    <submittedName>
        <fullName evidence="2">Phosphoribosyltransferase</fullName>
    </submittedName>
</protein>
<dbReference type="STRING" id="497965.Cyan7822_1194"/>
<evidence type="ECO:0000313" key="3">
    <source>
        <dbReference type="Proteomes" id="UP000008206"/>
    </source>
</evidence>
<accession>E0UGJ1</accession>
<gene>
    <name evidence="2" type="ordered locus">Cyan7822_1194</name>
</gene>
<name>E0UGJ1_GLOV7</name>
<dbReference type="KEGG" id="cyj:Cyan7822_1194"/>
<dbReference type="OrthoDB" id="9810066at2"/>
<dbReference type="eggNOG" id="COG1926">
    <property type="taxonomic scope" value="Bacteria"/>
</dbReference>
<dbReference type="InterPro" id="IPR029057">
    <property type="entry name" value="PRTase-like"/>
</dbReference>
<evidence type="ECO:0000259" key="1">
    <source>
        <dbReference type="Pfam" id="PF00156"/>
    </source>
</evidence>
<feature type="domain" description="Phosphoribosyltransferase" evidence="1">
    <location>
        <begin position="21"/>
        <end position="178"/>
    </location>
</feature>
<dbReference type="SUPFAM" id="SSF53271">
    <property type="entry name" value="PRTase-like"/>
    <property type="match status" value="1"/>
</dbReference>
<dbReference type="GO" id="GO:0016757">
    <property type="term" value="F:glycosyltransferase activity"/>
    <property type="evidence" value="ECO:0007669"/>
    <property type="project" value="UniProtKB-KW"/>
</dbReference>
<keyword evidence="2" id="KW-0808">Transferase</keyword>
<dbReference type="Gene3D" id="3.30.1310.20">
    <property type="entry name" value="PRTase-like"/>
    <property type="match status" value="1"/>
</dbReference>
<organism evidence="2 3">
    <name type="scientific">Gloeothece verrucosa (strain PCC 7822)</name>
    <name type="common">Cyanothece sp. (strain PCC 7822)</name>
    <dbReference type="NCBI Taxonomy" id="497965"/>
    <lineage>
        <taxon>Bacteria</taxon>
        <taxon>Bacillati</taxon>
        <taxon>Cyanobacteriota</taxon>
        <taxon>Cyanophyceae</taxon>
        <taxon>Oscillatoriophycideae</taxon>
        <taxon>Chroococcales</taxon>
        <taxon>Aphanothecaceae</taxon>
        <taxon>Gloeothece</taxon>
        <taxon>Gloeothece verrucosa</taxon>
    </lineage>
</organism>
<proteinExistence type="predicted"/>
<dbReference type="HOGENOM" id="CLU_083583_0_0_3"/>
<dbReference type="Proteomes" id="UP000008206">
    <property type="component" value="Chromosome"/>
</dbReference>
<keyword evidence="3" id="KW-1185">Reference proteome</keyword>
<dbReference type="RefSeq" id="WP_013321307.1">
    <property type="nucleotide sequence ID" value="NC_014501.1"/>
</dbReference>
<sequence length="219" mass="24303">MTEILENRTHAGQLLTIPLAEYANRSDVLVLALPRGGVPVAFEIAKKLHLPLDVCLVRKLGVPGRKELAMGAIGAGGVRVINQEIVGWLNISDEIIEQVADSEQIELERRDRLYRENRPFPDLEKQTIILVDDGIATGSTVRAAIATLKQHHPSKIIIAVPVAPPETCQELNSEVDQVICWQQPEPLHSISLWYQDFSQTSDDEVRNLLTLANQDLTPV</sequence>
<dbReference type="EMBL" id="CP002198">
    <property type="protein sequence ID" value="ADN13200.1"/>
    <property type="molecule type" value="Genomic_DNA"/>
</dbReference>
<dbReference type="AlphaFoldDB" id="E0UGJ1"/>
<dbReference type="InterPro" id="IPR000836">
    <property type="entry name" value="PRTase_dom"/>
</dbReference>
<evidence type="ECO:0000313" key="2">
    <source>
        <dbReference type="EMBL" id="ADN13200.1"/>
    </source>
</evidence>